<dbReference type="AlphaFoldDB" id="A0A437PX49"/>
<evidence type="ECO:0000313" key="10">
    <source>
        <dbReference type="Proteomes" id="UP000282832"/>
    </source>
</evidence>
<dbReference type="GO" id="GO:0032259">
    <property type="term" value="P:methylation"/>
    <property type="evidence" value="ECO:0007669"/>
    <property type="project" value="UniProtKB-KW"/>
</dbReference>
<dbReference type="OrthoDB" id="9805492at2"/>
<evidence type="ECO:0000256" key="2">
    <source>
        <dbReference type="ARBA" id="ARBA00022490"/>
    </source>
</evidence>
<dbReference type="InterPro" id="IPR015947">
    <property type="entry name" value="PUA-like_sf"/>
</dbReference>
<sequence>MKIEKFIKLKPGKEGPLKRFHPWVFSGAIQQQSKDLVDGDWVEVLDFKNNFLGIGHFHFGSISVKVISFTPIESFENLWTEKIQNAKNLRESLPIGDTNAYRLIHGEGDACPGLIIDFYNGVFVIQAHSIGIHKNIELIKEAILKVFGKKNVIAIFDKSKETLPTEYASGISNNYLVGSADVPFSVKENGIKFAINWVTGQKTGFFLDQRDNRELLARFAKGKDVLNTFCYSGGFSLYALQAGANKVISLDASAKAIDLVKENIQLNHFEKFNHEAIVGETLPFLRQNKELFDIIVLDPPAFAKSLNTKHKALQGYQRINELAMQQIKPNGLLFTFSCSQVITRDLFYNMLVASAIQCGREIQVIHQMNQGADHPVNIYHPESHYLKGFVLRIK</sequence>
<dbReference type="Proteomes" id="UP000282832">
    <property type="component" value="Unassembled WGS sequence"/>
</dbReference>
<evidence type="ECO:0000256" key="4">
    <source>
        <dbReference type="ARBA" id="ARBA00022679"/>
    </source>
</evidence>
<keyword evidence="4 9" id="KW-0808">Transferase</keyword>
<keyword evidence="5" id="KW-0949">S-adenosyl-L-methionine</keyword>
<dbReference type="CDD" id="cd11572">
    <property type="entry name" value="RlmI_M_like"/>
    <property type="match status" value="1"/>
</dbReference>
<gene>
    <name evidence="9" type="ORF">EOJ36_02235</name>
</gene>
<evidence type="ECO:0000259" key="7">
    <source>
        <dbReference type="Pfam" id="PF10672"/>
    </source>
</evidence>
<reference evidence="9 10" key="1">
    <citation type="submission" date="2019-01" db="EMBL/GenBank/DDBJ databases">
        <authorList>
            <person name="Chen W.-M."/>
        </authorList>
    </citation>
    <scope>NUCLEOTIDE SEQUENCE [LARGE SCALE GENOMIC DNA]</scope>
    <source>
        <strain evidence="9 10">FSY-15</strain>
    </source>
</reference>
<keyword evidence="10" id="KW-1185">Reference proteome</keyword>
<dbReference type="GO" id="GO:0003723">
    <property type="term" value="F:RNA binding"/>
    <property type="evidence" value="ECO:0007669"/>
    <property type="project" value="InterPro"/>
</dbReference>
<dbReference type="InterPro" id="IPR019614">
    <property type="entry name" value="SAM-dep_methyl-trfase"/>
</dbReference>
<dbReference type="EMBL" id="SACY01000001">
    <property type="protein sequence ID" value="RVU26835.1"/>
    <property type="molecule type" value="Genomic_DNA"/>
</dbReference>
<dbReference type="InterPro" id="IPR041532">
    <property type="entry name" value="RlmI-like_PUA"/>
</dbReference>
<keyword evidence="2" id="KW-0963">Cytoplasm</keyword>
<dbReference type="GO" id="GO:0005737">
    <property type="term" value="C:cytoplasm"/>
    <property type="evidence" value="ECO:0007669"/>
    <property type="project" value="UniProtKB-SubCell"/>
</dbReference>
<dbReference type="PANTHER" id="PTHR42873:SF1">
    <property type="entry name" value="S-ADENOSYLMETHIONINE-DEPENDENT METHYLTRANSFERASE DOMAIN-CONTAINING PROTEIN"/>
    <property type="match status" value="1"/>
</dbReference>
<comment type="caution">
    <text evidence="9">The sequence shown here is derived from an EMBL/GenBank/DDBJ whole genome shotgun (WGS) entry which is preliminary data.</text>
</comment>
<dbReference type="InterPro" id="IPR036974">
    <property type="entry name" value="PUA_sf"/>
</dbReference>
<accession>A0A437PX49</accession>
<comment type="subcellular location">
    <subcellularLocation>
        <location evidence="1">Cytoplasm</location>
    </subcellularLocation>
</comment>
<dbReference type="Gene3D" id="2.30.130.10">
    <property type="entry name" value="PUA domain"/>
    <property type="match status" value="1"/>
</dbReference>
<dbReference type="InterPro" id="IPR029063">
    <property type="entry name" value="SAM-dependent_MTases_sf"/>
</dbReference>
<dbReference type="SUPFAM" id="SSF88697">
    <property type="entry name" value="PUA domain-like"/>
    <property type="match status" value="1"/>
</dbReference>
<name>A0A437PX49_9BACT</name>
<feature type="domain" description="RlmI-like PUA" evidence="8">
    <location>
        <begin position="7"/>
        <end position="69"/>
    </location>
</feature>
<dbReference type="CDD" id="cd21153">
    <property type="entry name" value="PUA_RlmI"/>
    <property type="match status" value="1"/>
</dbReference>
<evidence type="ECO:0000256" key="3">
    <source>
        <dbReference type="ARBA" id="ARBA00022603"/>
    </source>
</evidence>
<evidence type="ECO:0000259" key="8">
    <source>
        <dbReference type="Pfam" id="PF17785"/>
    </source>
</evidence>
<dbReference type="Gene3D" id="3.30.750.80">
    <property type="entry name" value="RNA methyltransferase domain (HRMD) like"/>
    <property type="match status" value="1"/>
</dbReference>
<evidence type="ECO:0000256" key="1">
    <source>
        <dbReference type="ARBA" id="ARBA00004496"/>
    </source>
</evidence>
<organism evidence="9 10">
    <name type="scientific">Sandaracinomonas limnophila</name>
    <dbReference type="NCBI Taxonomy" id="1862386"/>
    <lineage>
        <taxon>Bacteria</taxon>
        <taxon>Pseudomonadati</taxon>
        <taxon>Bacteroidota</taxon>
        <taxon>Cytophagia</taxon>
        <taxon>Cytophagales</taxon>
        <taxon>Flectobacillaceae</taxon>
        <taxon>Sandaracinomonas</taxon>
    </lineage>
</organism>
<dbReference type="PANTHER" id="PTHR42873">
    <property type="entry name" value="RIBOSOMAL RNA LARGE SUBUNIT METHYLTRANSFERASE"/>
    <property type="match status" value="1"/>
</dbReference>
<proteinExistence type="inferred from homology"/>
<dbReference type="GO" id="GO:0008168">
    <property type="term" value="F:methyltransferase activity"/>
    <property type="evidence" value="ECO:0007669"/>
    <property type="project" value="UniProtKB-KW"/>
</dbReference>
<keyword evidence="3 9" id="KW-0489">Methyltransferase</keyword>
<evidence type="ECO:0000256" key="5">
    <source>
        <dbReference type="ARBA" id="ARBA00022691"/>
    </source>
</evidence>
<dbReference type="Gene3D" id="3.40.50.150">
    <property type="entry name" value="Vaccinia Virus protein VP39"/>
    <property type="match status" value="1"/>
</dbReference>
<protein>
    <submittedName>
        <fullName evidence="9">Class I SAM-dependent rRNA methyltransferase</fullName>
    </submittedName>
</protein>
<evidence type="ECO:0000256" key="6">
    <source>
        <dbReference type="ARBA" id="ARBA00038091"/>
    </source>
</evidence>
<comment type="similarity">
    <text evidence="6">Belongs to the methyltransferase superfamily. RlmI family.</text>
</comment>
<feature type="domain" description="S-adenosylmethionine-dependent methyltransferase" evidence="7">
    <location>
        <begin position="102"/>
        <end position="348"/>
    </location>
</feature>
<dbReference type="RefSeq" id="WP_127802386.1">
    <property type="nucleotide sequence ID" value="NZ_SACY01000001.1"/>
</dbReference>
<dbReference type="Pfam" id="PF10672">
    <property type="entry name" value="Methyltrans_SAM"/>
    <property type="match status" value="1"/>
</dbReference>
<dbReference type="CDD" id="cd02440">
    <property type="entry name" value="AdoMet_MTases"/>
    <property type="match status" value="1"/>
</dbReference>
<dbReference type="Pfam" id="PF17785">
    <property type="entry name" value="PUA_3"/>
    <property type="match status" value="1"/>
</dbReference>
<dbReference type="SUPFAM" id="SSF53335">
    <property type="entry name" value="S-adenosyl-L-methionine-dependent methyltransferases"/>
    <property type="match status" value="1"/>
</dbReference>
<evidence type="ECO:0000313" key="9">
    <source>
        <dbReference type="EMBL" id="RVU26835.1"/>
    </source>
</evidence>